<gene>
    <name evidence="1" type="ORF">DFH05DRAFT_1292790</name>
</gene>
<dbReference type="AlphaFoldDB" id="A0A9W8NY43"/>
<keyword evidence="2" id="KW-1185">Reference proteome</keyword>
<dbReference type="Proteomes" id="UP001142393">
    <property type="component" value="Unassembled WGS sequence"/>
</dbReference>
<name>A0A9W8NY43_9AGAR</name>
<sequence>MVGQANDPPEDKLKNLVRLVANGTAEVFKRDWKKRQGSLGSGLTQCQFLVAKTSYVQTRKIRNGKRSLVTDSVKAEEDGGSEGGEKKCKYESYEVFRGILGYVVQWFVGKELKMGVDAMAEELKRRSERNQV</sequence>
<accession>A0A9W8NY43</accession>
<reference evidence="1 2" key="1">
    <citation type="journal article" date="2023" name="Proc. Natl. Acad. Sci. U.S.A.">
        <title>A global phylogenomic analysis of the shiitake genus Lentinula.</title>
        <authorList>
            <person name="Sierra-Patev S."/>
            <person name="Min B."/>
            <person name="Naranjo-Ortiz M."/>
            <person name="Looney B."/>
            <person name="Konkel Z."/>
            <person name="Slot J.C."/>
            <person name="Sakamoto Y."/>
            <person name="Steenwyk J.L."/>
            <person name="Rokas A."/>
            <person name="Carro J."/>
            <person name="Camarero S."/>
            <person name="Ferreira P."/>
            <person name="Molpeceres G."/>
            <person name="Ruiz-Duenas F.J."/>
            <person name="Serrano A."/>
            <person name="Henrissat B."/>
            <person name="Drula E."/>
            <person name="Hughes K.W."/>
            <person name="Mata J.L."/>
            <person name="Ishikawa N.K."/>
            <person name="Vargas-Isla R."/>
            <person name="Ushijima S."/>
            <person name="Smith C.A."/>
            <person name="Donoghue J."/>
            <person name="Ahrendt S."/>
            <person name="Andreopoulos W."/>
            <person name="He G."/>
            <person name="LaButti K."/>
            <person name="Lipzen A."/>
            <person name="Ng V."/>
            <person name="Riley R."/>
            <person name="Sandor L."/>
            <person name="Barry K."/>
            <person name="Martinez A.T."/>
            <person name="Xiao Y."/>
            <person name="Gibbons J.G."/>
            <person name="Terashima K."/>
            <person name="Grigoriev I.V."/>
            <person name="Hibbett D."/>
        </authorList>
    </citation>
    <scope>NUCLEOTIDE SEQUENCE [LARGE SCALE GENOMIC DNA]</scope>
    <source>
        <strain evidence="1 2">TFB7810</strain>
    </source>
</reference>
<organism evidence="1 2">
    <name type="scientific">Lentinula detonsa</name>
    <dbReference type="NCBI Taxonomy" id="2804962"/>
    <lineage>
        <taxon>Eukaryota</taxon>
        <taxon>Fungi</taxon>
        <taxon>Dikarya</taxon>
        <taxon>Basidiomycota</taxon>
        <taxon>Agaricomycotina</taxon>
        <taxon>Agaricomycetes</taxon>
        <taxon>Agaricomycetidae</taxon>
        <taxon>Agaricales</taxon>
        <taxon>Marasmiineae</taxon>
        <taxon>Omphalotaceae</taxon>
        <taxon>Lentinula</taxon>
    </lineage>
</organism>
<evidence type="ECO:0000313" key="2">
    <source>
        <dbReference type="Proteomes" id="UP001142393"/>
    </source>
</evidence>
<comment type="caution">
    <text evidence="1">The sequence shown here is derived from an EMBL/GenBank/DDBJ whole genome shotgun (WGS) entry which is preliminary data.</text>
</comment>
<evidence type="ECO:0000313" key="1">
    <source>
        <dbReference type="EMBL" id="KAJ3743164.1"/>
    </source>
</evidence>
<protein>
    <submittedName>
        <fullName evidence="1">Uncharacterized protein</fullName>
    </submittedName>
</protein>
<dbReference type="EMBL" id="JANVFU010000009">
    <property type="protein sequence ID" value="KAJ3743164.1"/>
    <property type="molecule type" value="Genomic_DNA"/>
</dbReference>
<proteinExistence type="predicted"/>